<dbReference type="OrthoDB" id="299714at2759"/>
<proteinExistence type="predicted"/>
<organism evidence="1 2">
    <name type="scientific">Paramecium sonneborni</name>
    <dbReference type="NCBI Taxonomy" id="65129"/>
    <lineage>
        <taxon>Eukaryota</taxon>
        <taxon>Sar</taxon>
        <taxon>Alveolata</taxon>
        <taxon>Ciliophora</taxon>
        <taxon>Intramacronucleata</taxon>
        <taxon>Oligohymenophorea</taxon>
        <taxon>Peniculida</taxon>
        <taxon>Parameciidae</taxon>
        <taxon>Paramecium</taxon>
    </lineage>
</organism>
<keyword evidence="2" id="KW-1185">Reference proteome</keyword>
<reference evidence="1" key="1">
    <citation type="submission" date="2021-01" db="EMBL/GenBank/DDBJ databases">
        <authorList>
            <consortium name="Genoscope - CEA"/>
            <person name="William W."/>
        </authorList>
    </citation>
    <scope>NUCLEOTIDE SEQUENCE</scope>
</reference>
<evidence type="ECO:0000313" key="2">
    <source>
        <dbReference type="Proteomes" id="UP000692954"/>
    </source>
</evidence>
<comment type="caution">
    <text evidence="1">The sequence shown here is derived from an EMBL/GenBank/DDBJ whole genome shotgun (WGS) entry which is preliminary data.</text>
</comment>
<evidence type="ECO:0000313" key="1">
    <source>
        <dbReference type="EMBL" id="CAD8121262.1"/>
    </source>
</evidence>
<dbReference type="EMBL" id="CAJJDN010000131">
    <property type="protein sequence ID" value="CAD8121262.1"/>
    <property type="molecule type" value="Genomic_DNA"/>
</dbReference>
<gene>
    <name evidence="1" type="ORF">PSON_ATCC_30995.1.T1310060</name>
</gene>
<sequence length="310" mass="34430">MSTPESLNPAPLTSLGDHSYKKVLEDDYSTGKLNLKLKATTQNSGSANYKGWLDVTKLQSKQETKFQFLYKNYTLQFATREDGAKVHVDFGQVAKLTNGNVSLFANAKLGSSSISNAILRFGGVTKWNALTNHLRLEYNPSSNGVNGLSRTFWKNNQWTIVVAEDFQLTGGFGLRRFDFLVGYLQPKYDVFLRHLTSKPTESKQFNDLLGGKVILDLVHRRKQQTYGLETEYGLSSGELTTQVGVSTKLNGVDTKARINLTKKSLGLSGKGRFNEKFNWTLSTELPLDGSMPKKQGVLPLPVGFTIDTSL</sequence>
<accession>A0A8S1R2F9</accession>
<dbReference type="AlphaFoldDB" id="A0A8S1R2F9"/>
<protein>
    <submittedName>
        <fullName evidence="1">Uncharacterized protein</fullName>
    </submittedName>
</protein>
<dbReference type="Proteomes" id="UP000692954">
    <property type="component" value="Unassembled WGS sequence"/>
</dbReference>
<name>A0A8S1R2F9_9CILI</name>